<dbReference type="Pfam" id="PF00156">
    <property type="entry name" value="Pribosyltran"/>
    <property type="match status" value="1"/>
</dbReference>
<dbReference type="Gene3D" id="3.30.1310.20">
    <property type="entry name" value="PRTase-like"/>
    <property type="match status" value="1"/>
</dbReference>
<evidence type="ECO:0000313" key="2">
    <source>
        <dbReference type="EMBL" id="SFS43784.1"/>
    </source>
</evidence>
<evidence type="ECO:0000259" key="1">
    <source>
        <dbReference type="Pfam" id="PF00156"/>
    </source>
</evidence>
<evidence type="ECO:0000313" key="3">
    <source>
        <dbReference type="Proteomes" id="UP000198788"/>
    </source>
</evidence>
<feature type="domain" description="Phosphoribosyltransferase" evidence="1">
    <location>
        <begin position="18"/>
        <end position="177"/>
    </location>
</feature>
<dbReference type="SUPFAM" id="SSF53271">
    <property type="entry name" value="PRTase-like"/>
    <property type="match status" value="1"/>
</dbReference>
<dbReference type="CDD" id="cd06223">
    <property type="entry name" value="PRTases_typeI"/>
    <property type="match status" value="1"/>
</dbReference>
<keyword evidence="2" id="KW-0808">Transferase</keyword>
<dbReference type="Gene3D" id="3.40.50.2020">
    <property type="match status" value="1"/>
</dbReference>
<dbReference type="EMBL" id="FOZV01000002">
    <property type="protein sequence ID" value="SFS43784.1"/>
    <property type="molecule type" value="Genomic_DNA"/>
</dbReference>
<dbReference type="RefSeq" id="WP_092307964.1">
    <property type="nucleotide sequence ID" value="NZ_FOZV01000002.1"/>
</dbReference>
<keyword evidence="2" id="KW-0328">Glycosyltransferase</keyword>
<dbReference type="InterPro" id="IPR029057">
    <property type="entry name" value="PRTase-like"/>
</dbReference>
<proteinExistence type="predicted"/>
<accession>A0A1I6PUA6</accession>
<dbReference type="InterPro" id="IPR000836">
    <property type="entry name" value="PRTase_dom"/>
</dbReference>
<organism evidence="2 3">
    <name type="scientific">Brevundimonas viscosa</name>
    <dbReference type="NCBI Taxonomy" id="871741"/>
    <lineage>
        <taxon>Bacteria</taxon>
        <taxon>Pseudomonadati</taxon>
        <taxon>Pseudomonadota</taxon>
        <taxon>Alphaproteobacteria</taxon>
        <taxon>Caulobacterales</taxon>
        <taxon>Caulobacteraceae</taxon>
        <taxon>Brevundimonas</taxon>
    </lineage>
</organism>
<reference evidence="3" key="1">
    <citation type="submission" date="2016-10" db="EMBL/GenBank/DDBJ databases">
        <authorList>
            <person name="Varghese N."/>
            <person name="Submissions S."/>
        </authorList>
    </citation>
    <scope>NUCLEOTIDE SEQUENCE [LARGE SCALE GENOMIC DNA]</scope>
    <source>
        <strain evidence="3">CGMCC 1.10683</strain>
    </source>
</reference>
<dbReference type="AlphaFoldDB" id="A0A1I6PUA6"/>
<dbReference type="OrthoDB" id="9810066at2"/>
<name>A0A1I6PUA6_9CAUL</name>
<dbReference type="Proteomes" id="UP000198788">
    <property type="component" value="Unassembled WGS sequence"/>
</dbReference>
<gene>
    <name evidence="2" type="ORF">SAMN05192570_1281</name>
</gene>
<keyword evidence="3" id="KW-1185">Reference proteome</keyword>
<dbReference type="GO" id="GO:0016757">
    <property type="term" value="F:glycosyltransferase activity"/>
    <property type="evidence" value="ECO:0007669"/>
    <property type="project" value="UniProtKB-KW"/>
</dbReference>
<sequence>MRPPPDFRDRAEAGRRLGEALAERNESDVLVYAIPRGGVPVGLEVARALDAPLDLVLARKIGAPGNPELALAAVIAGARPRTIINEEIVRLSGATPDYLERERAAALAEIERRRRVYLGDRRPLDPAGHTVVLVDDGLATGATARAAAAGLRAQGARRIVLAVPTAPRPLLHALRSEMDEVVCLRDSDDFASVGEAYADFRQVDDDEVVACLAAARAG</sequence>
<dbReference type="STRING" id="871741.SAMN05192570_1281"/>
<protein>
    <submittedName>
        <fullName evidence="2">Predicted phosphoribosyltransferase</fullName>
    </submittedName>
</protein>